<sequence>MILGNLKKRPYLVFMLSCLIMQSCNSDYDEFVADTGVSNNETVTQYEAVLQSNEFKEYDSKYTNLMSIIDDVASRMTEEEKNELSKLGELYVSDPERYSTLFRYEVTKVLGNDSIRAKGALSLVLEAKNNLMKNEKLKKEIEGNEVLISAELKVNRDINSRFISGYTPILKTRVENNLDKLTECNSLCKESYDNRTDVADAALLCGTAVNIAMCLGSLGVSAPGGVVTQLGLTIIYRNEKEAALKDYDICTRNCELSYKK</sequence>
<evidence type="ECO:0008006" key="3">
    <source>
        <dbReference type="Google" id="ProtNLM"/>
    </source>
</evidence>
<dbReference type="EMBL" id="JANUTS010000001">
    <property type="protein sequence ID" value="MCS2791604.1"/>
    <property type="molecule type" value="Genomic_DNA"/>
</dbReference>
<gene>
    <name evidence="1" type="ORF">NXW97_06200</name>
</gene>
<proteinExistence type="predicted"/>
<dbReference type="Proteomes" id="UP001204548">
    <property type="component" value="Unassembled WGS sequence"/>
</dbReference>
<protein>
    <recommendedName>
        <fullName evidence="3">Lipoprotein</fullName>
    </recommendedName>
</protein>
<dbReference type="AlphaFoldDB" id="A0AAW5NSI7"/>
<accession>A0AAW5NSI7</accession>
<comment type="caution">
    <text evidence="1">The sequence shown here is derived from an EMBL/GenBank/DDBJ whole genome shotgun (WGS) entry which is preliminary data.</text>
</comment>
<dbReference type="PROSITE" id="PS51257">
    <property type="entry name" value="PROKAR_LIPOPROTEIN"/>
    <property type="match status" value="1"/>
</dbReference>
<dbReference type="RefSeq" id="WP_010536247.1">
    <property type="nucleotide sequence ID" value="NZ_CABMFH010000003.1"/>
</dbReference>
<evidence type="ECO:0000313" key="1">
    <source>
        <dbReference type="EMBL" id="MCS2791604.1"/>
    </source>
</evidence>
<organism evidence="1 2">
    <name type="scientific">Bacteroides faecis</name>
    <dbReference type="NCBI Taxonomy" id="674529"/>
    <lineage>
        <taxon>Bacteria</taxon>
        <taxon>Pseudomonadati</taxon>
        <taxon>Bacteroidota</taxon>
        <taxon>Bacteroidia</taxon>
        <taxon>Bacteroidales</taxon>
        <taxon>Bacteroidaceae</taxon>
        <taxon>Bacteroides</taxon>
    </lineage>
</organism>
<evidence type="ECO:0000313" key="2">
    <source>
        <dbReference type="Proteomes" id="UP001204548"/>
    </source>
</evidence>
<reference evidence="1" key="1">
    <citation type="submission" date="2022-08" db="EMBL/GenBank/DDBJ databases">
        <title>Genome Sequencing of Bacteroides fragilis Group Isolates with Nanopore Technology.</title>
        <authorList>
            <person name="Tisza M.J."/>
            <person name="Smith D."/>
            <person name="Dekker J.P."/>
        </authorList>
    </citation>
    <scope>NUCLEOTIDE SEQUENCE</scope>
    <source>
        <strain evidence="1">BFG-351</strain>
    </source>
</reference>
<name>A0AAW5NSI7_9BACE</name>